<evidence type="ECO:0000256" key="1">
    <source>
        <dbReference type="ARBA" id="ARBA00023002"/>
    </source>
</evidence>
<dbReference type="NCBIfam" id="TIGR01918">
    <property type="entry name" value="various_sel_PB"/>
    <property type="match status" value="1"/>
</dbReference>
<dbReference type="InterPro" id="IPR010187">
    <property type="entry name" value="Various_sel_PB"/>
</dbReference>
<organism evidence="2">
    <name type="scientific">marine metagenome</name>
    <dbReference type="NCBI Taxonomy" id="408172"/>
    <lineage>
        <taxon>unclassified sequences</taxon>
        <taxon>metagenomes</taxon>
        <taxon>ecological metagenomes</taxon>
    </lineage>
</organism>
<accession>A0A381SR13</accession>
<protein>
    <recommendedName>
        <fullName evidence="3">Glycine/betaine/sarcosine/D-proline family reductase selenoprotein B</fullName>
    </recommendedName>
</protein>
<gene>
    <name evidence="2" type="ORF">METZ01_LOCUS58632</name>
</gene>
<sequence>MRVVHYLNQFFGGIGGEEHADTEFQVHDEPVGPGRLLEQILGEDAQIVRTIVCGDNYATENMGALTAFVVEKTEEAQADLFVAGPCFEAGRYGVAAAGLCVAVSSELDIPVVTGMATENPGVDLHRQSLFIVDSGQNAAAMRDVLTKMSEMAHKLAEGCQIGSPEEEGYIARGILKDAFVEDTAAERLVAMLSAKVNGEYFASELPAPSFPAITSPAPVVDMSTAKVAIITDGGLVPAGNPDNISAWAATNWGAYDISGKDGLQGDDYEVSHRGYDTRYVEQSPDRLVPVDALRELEESNIIGELHNKFFSTSGLVNPIANSRRLGREIAEQLKESEIDAVILTST</sequence>
<dbReference type="EMBL" id="UINC01003375">
    <property type="protein sequence ID" value="SVA05778.1"/>
    <property type="molecule type" value="Genomic_DNA"/>
</dbReference>
<evidence type="ECO:0008006" key="3">
    <source>
        <dbReference type="Google" id="ProtNLM"/>
    </source>
</evidence>
<evidence type="ECO:0000313" key="2">
    <source>
        <dbReference type="EMBL" id="SVA05778.1"/>
    </source>
</evidence>
<name>A0A381SR13_9ZZZZ</name>
<reference evidence="2" key="1">
    <citation type="submission" date="2018-05" db="EMBL/GenBank/DDBJ databases">
        <authorList>
            <person name="Lanie J.A."/>
            <person name="Ng W.-L."/>
            <person name="Kazmierczak K.M."/>
            <person name="Andrzejewski T.M."/>
            <person name="Davidsen T.M."/>
            <person name="Wayne K.J."/>
            <person name="Tettelin H."/>
            <person name="Glass J.I."/>
            <person name="Rusch D."/>
            <person name="Podicherti R."/>
            <person name="Tsui H.-C.T."/>
            <person name="Winkler M.E."/>
        </authorList>
    </citation>
    <scope>NUCLEOTIDE SEQUENCE</scope>
</reference>
<dbReference type="AlphaFoldDB" id="A0A381SR13"/>
<dbReference type="GO" id="GO:0050485">
    <property type="term" value="F:oxidoreductase activity, acting on X-H and Y-H to form an X-Y bond, with a disulfide as acceptor"/>
    <property type="evidence" value="ECO:0007669"/>
    <property type="project" value="InterPro"/>
</dbReference>
<dbReference type="Pfam" id="PF07355">
    <property type="entry name" value="GRDB"/>
    <property type="match status" value="1"/>
</dbReference>
<keyword evidence="1" id="KW-0560">Oxidoreductase</keyword>
<proteinExistence type="predicted"/>